<feature type="compositionally biased region" description="Low complexity" evidence="1">
    <location>
        <begin position="434"/>
        <end position="466"/>
    </location>
</feature>
<feature type="compositionally biased region" description="Acidic residues" evidence="1">
    <location>
        <begin position="550"/>
        <end position="562"/>
    </location>
</feature>
<organism evidence="3 4">
    <name type="scientific">Pyricularia oryzae</name>
    <name type="common">Rice blast fungus</name>
    <name type="synonym">Magnaporthe oryzae</name>
    <dbReference type="NCBI Taxonomy" id="318829"/>
    <lineage>
        <taxon>Eukaryota</taxon>
        <taxon>Fungi</taxon>
        <taxon>Dikarya</taxon>
        <taxon>Ascomycota</taxon>
        <taxon>Pezizomycotina</taxon>
        <taxon>Sordariomycetes</taxon>
        <taxon>Sordariomycetidae</taxon>
        <taxon>Magnaporthales</taxon>
        <taxon>Pyriculariaceae</taxon>
        <taxon>Pyricularia</taxon>
    </lineage>
</organism>
<evidence type="ECO:0000313" key="3">
    <source>
        <dbReference type="EMBL" id="QBZ65618.1"/>
    </source>
</evidence>
<feature type="compositionally biased region" description="Polar residues" evidence="1">
    <location>
        <begin position="839"/>
        <end position="850"/>
    </location>
</feature>
<feature type="compositionally biased region" description="Polar residues" evidence="1">
    <location>
        <begin position="956"/>
        <end position="974"/>
    </location>
</feature>
<feature type="compositionally biased region" description="Polar residues" evidence="1">
    <location>
        <begin position="467"/>
        <end position="514"/>
    </location>
</feature>
<dbReference type="EMBL" id="CP034210">
    <property type="protein sequence ID" value="QBZ65618.1"/>
    <property type="molecule type" value="Genomic_DNA"/>
</dbReference>
<name>A0A4V1C846_PYROR</name>
<dbReference type="PANTHER" id="PTHR21563:SF3">
    <property type="entry name" value="ZINC FINGER C3H1 DOMAIN-CONTAINING PROTEIN"/>
    <property type="match status" value="1"/>
</dbReference>
<dbReference type="PANTHER" id="PTHR21563">
    <property type="entry name" value="ZINC FINGER C3H1 DOMAIN-CONTAINING PROTEIN"/>
    <property type="match status" value="1"/>
</dbReference>
<feature type="compositionally biased region" description="Acidic residues" evidence="1">
    <location>
        <begin position="132"/>
        <end position="151"/>
    </location>
</feature>
<feature type="compositionally biased region" description="Polar residues" evidence="1">
    <location>
        <begin position="34"/>
        <end position="62"/>
    </location>
</feature>
<reference evidence="3 4" key="1">
    <citation type="journal article" date="2019" name="Mol. Biol. Evol.">
        <title>Blast fungal genomes show frequent chromosomal changes, gene gains and losses, and effector gene turnover.</title>
        <authorList>
            <person name="Gomez Luciano L.B."/>
            <person name="Jason Tsai I."/>
            <person name="Chuma I."/>
            <person name="Tosa Y."/>
            <person name="Chen Y.H."/>
            <person name="Li J.Y."/>
            <person name="Li M.Y."/>
            <person name="Jade Lu M.Y."/>
            <person name="Nakayashiki H."/>
            <person name="Li W.H."/>
        </authorList>
    </citation>
    <scope>NUCLEOTIDE SEQUENCE [LARGE SCALE GENOMIC DNA]</scope>
    <source>
        <strain evidence="3">MZ5-1-6</strain>
    </source>
</reference>
<dbReference type="GO" id="GO:0005634">
    <property type="term" value="C:nucleus"/>
    <property type="evidence" value="ECO:0007669"/>
    <property type="project" value="TreeGrafter"/>
</dbReference>
<feature type="region of interest" description="Disordered" evidence="1">
    <location>
        <begin position="723"/>
        <end position="743"/>
    </location>
</feature>
<feature type="region of interest" description="Disordered" evidence="1">
    <location>
        <begin position="297"/>
        <end position="398"/>
    </location>
</feature>
<feature type="compositionally biased region" description="Low complexity" evidence="1">
    <location>
        <begin position="335"/>
        <end position="362"/>
    </location>
</feature>
<evidence type="ECO:0000256" key="1">
    <source>
        <dbReference type="SAM" id="MobiDB-lite"/>
    </source>
</evidence>
<gene>
    <name evidence="3" type="ORF">PoMZ_12581</name>
</gene>
<feature type="compositionally biased region" description="Polar residues" evidence="1">
    <location>
        <begin position="892"/>
        <end position="906"/>
    </location>
</feature>
<accession>A0A4V1C846</accession>
<feature type="region of interest" description="Disordered" evidence="1">
    <location>
        <begin position="432"/>
        <end position="616"/>
    </location>
</feature>
<dbReference type="Pfam" id="PF10650">
    <property type="entry name" value="zf-C3H1"/>
    <property type="match status" value="1"/>
</dbReference>
<feature type="compositionally biased region" description="Basic and acidic residues" evidence="1">
    <location>
        <begin position="651"/>
        <end position="667"/>
    </location>
</feature>
<sequence>MSQYASGHGQWPIDPSGFYPYPTNPPQTQQRPTSYHNTSSEPSPSASYLTSQNSFGYNSTQIPGLGFGGPSASASNGPTPQPHQQSWIPPPQPPANYQQQVSNAPATTLESAKTSFQPDLLPKPPVQNTQEGMEEGELSDADFDDLYDPQPDDVAQPQPSTVNQKPRPVDHVRQNSYSPHLSPNEVGRPQLPSTVLNGSSQSTKPSLPGLGLQKNPDTVDDVPAQPVGAVPQFRSVDEAKKEAQKSILRLLPLGVKYQTYLDEGFDEATVKSLFNELNLLPPSIAVKPVTQPVTAAKPVPNSVAVPDKNTPAPKDKTEERKDRIARLLAAKAANKTTSTPAAPSKPSTTSPAPTQSPVPVSAGHPPDVGTLAVAPTGPSIPSGPAAMQNAPPPSAPTAPLALRKEMDSVAKPKFKADKEALLKKKLEALKSRQAQKQLAATTQTTPPAVDSGSSISRPSVPSITIPAGSTVNPVHNTPAGGQSNMGSSPSVLNAQTGSSIPGLSLSTGNLGSASSRKRPVAADFVDYSATVGTPKRPYGQHRQDSFVIDISEDSDDDVEMEVDSPGGHSESSSSRVETPNQGPVVRDFPPLSDGTPRKSLTRSNSNVPPAKLSRLDSDILRMRAKIAAAEAKKRMAGSGSQTPDVTTSTPELKEPPTRLVDPAEHTRTTAPGQRAVSFSDIESTDLPSAQLISEAASASVPRFPEQTQGTRSMHGYGQLKVATAPPVRPATQAAAAGEGDRRARITSVQLPKIEAKLLEKKTKLKLLEQKAAQLRREIETEAAEREKLAEELRQLEVEPTDSDPPSQSVMQHQEQQPVGQESDAQLPQPSVEAQEPTESRSAQVSQTSPSAPLADALDSEPMQVDTGKMTVEELVSAQESPKEKAIEPATAASVNSTEVDDQTLTGPTEDAPFAPKSPVQSVSASKESPQIDVVMASTTSTPESGQIEESAPASPRDTNSGSTSSDESQLNFETTPAPATETISRERAEGSPDMPMISDVVHANDDTERTVDVNGEVNTVFHPSERGSSKLTCQQAPTDPKDEVPSFTPYESPLTYFRAYRFHPKYAETVTGGLKSLTYTNKINPKQALCLNELTQKKCNDPECGFQHFKSMVPRDDQILMELGQADDFADGEEKSRFITGLRDLLADCRAQKVRDMDEIGRAIIEYRRKFIGDQSRVLTSLQDTKI</sequence>
<feature type="compositionally biased region" description="Polar residues" evidence="1">
    <location>
        <begin position="803"/>
        <end position="828"/>
    </location>
</feature>
<feature type="compositionally biased region" description="Basic and acidic residues" evidence="1">
    <location>
        <begin position="785"/>
        <end position="796"/>
    </location>
</feature>
<dbReference type="InterPro" id="IPR019607">
    <property type="entry name" value="Putative_zinc-finger_domain"/>
</dbReference>
<protein>
    <recommendedName>
        <fullName evidence="2">Putative zinc-finger domain-containing protein</fullName>
    </recommendedName>
</protein>
<feature type="region of interest" description="Disordered" evidence="1">
    <location>
        <begin position="1020"/>
        <end position="1047"/>
    </location>
</feature>
<feature type="compositionally biased region" description="Polar residues" evidence="1">
    <location>
        <begin position="638"/>
        <end position="650"/>
    </location>
</feature>
<evidence type="ECO:0000313" key="4">
    <source>
        <dbReference type="Proteomes" id="UP000294847"/>
    </source>
</evidence>
<feature type="compositionally biased region" description="Polar residues" evidence="1">
    <location>
        <begin position="101"/>
        <end position="117"/>
    </location>
</feature>
<dbReference type="InterPro" id="IPR039278">
    <property type="entry name" value="Red1"/>
</dbReference>
<feature type="compositionally biased region" description="Polar residues" evidence="1">
    <location>
        <begin position="918"/>
        <end position="928"/>
    </location>
</feature>
<feature type="domain" description="Putative zinc-finger" evidence="2">
    <location>
        <begin position="1089"/>
        <end position="1110"/>
    </location>
</feature>
<dbReference type="Proteomes" id="UP000294847">
    <property type="component" value="Chromosome 7"/>
</dbReference>
<feature type="compositionally biased region" description="Basic and acidic residues" evidence="1">
    <location>
        <begin position="313"/>
        <end position="325"/>
    </location>
</feature>
<feature type="region of interest" description="Disordered" evidence="1">
    <location>
        <begin position="785"/>
        <end position="995"/>
    </location>
</feature>
<dbReference type="AlphaFoldDB" id="A0A4V1C846"/>
<feature type="region of interest" description="Disordered" evidence="1">
    <location>
        <begin position="1"/>
        <end position="215"/>
    </location>
</feature>
<dbReference type="GO" id="GO:0000178">
    <property type="term" value="C:exosome (RNase complex)"/>
    <property type="evidence" value="ECO:0007669"/>
    <property type="project" value="TreeGrafter"/>
</dbReference>
<feature type="compositionally biased region" description="Polar residues" evidence="1">
    <location>
        <begin position="191"/>
        <end position="205"/>
    </location>
</feature>
<evidence type="ECO:0000259" key="2">
    <source>
        <dbReference type="Pfam" id="PF10650"/>
    </source>
</evidence>
<feature type="region of interest" description="Disordered" evidence="1">
    <location>
        <begin position="628"/>
        <end position="679"/>
    </location>
</feature>
<proteinExistence type="predicted"/>
<feature type="compositionally biased region" description="Polar residues" evidence="1">
    <location>
        <begin position="72"/>
        <end position="87"/>
    </location>
</feature>